<dbReference type="AlphaFoldDB" id="Q0G861"/>
<name>Q0G861_ARAHY</name>
<protein>
    <submittedName>
        <fullName evidence="2">NBS-LRR type disease resistance protein GnRGC6b</fullName>
    </submittedName>
</protein>
<dbReference type="Gene3D" id="3.40.50.300">
    <property type="entry name" value="P-loop containing nucleotide triphosphate hydrolases"/>
    <property type="match status" value="1"/>
</dbReference>
<sequence length="159" mass="18650">IAKAIYNQIHRDFVGLLLSLRYQRKMEANYCQVDLQNQLLSDVYTTTKIKIRDIELGKTILKERLQHKRILLILDDVDYLSQLTALCGSRKWFGPWSRIIITPRDEGLLRILKADLVSRMSEMDDNESIRAFFWDASKRQAPKKNFAQISPEMLLAYCK</sequence>
<dbReference type="InterPro" id="IPR044974">
    <property type="entry name" value="Disease_R_plants"/>
</dbReference>
<dbReference type="Pfam" id="PF00931">
    <property type="entry name" value="NB-ARC"/>
    <property type="match status" value="1"/>
</dbReference>
<dbReference type="GO" id="GO:0043531">
    <property type="term" value="F:ADP binding"/>
    <property type="evidence" value="ECO:0007669"/>
    <property type="project" value="InterPro"/>
</dbReference>
<dbReference type="PANTHER" id="PTHR11017">
    <property type="entry name" value="LEUCINE-RICH REPEAT-CONTAINING PROTEIN"/>
    <property type="match status" value="1"/>
</dbReference>
<dbReference type="InterPro" id="IPR002182">
    <property type="entry name" value="NB-ARC"/>
</dbReference>
<feature type="non-terminal residue" evidence="2">
    <location>
        <position position="159"/>
    </location>
</feature>
<feature type="non-terminal residue" evidence="2">
    <location>
        <position position="1"/>
    </location>
</feature>
<proteinExistence type="predicted"/>
<feature type="domain" description="NB-ARC" evidence="1">
    <location>
        <begin position="26"/>
        <end position="128"/>
    </location>
</feature>
<accession>Q0G861</accession>
<dbReference type="SUPFAM" id="SSF52540">
    <property type="entry name" value="P-loop containing nucleoside triphosphate hydrolases"/>
    <property type="match status" value="1"/>
</dbReference>
<organism evidence="2">
    <name type="scientific">Arachis hypogaea</name>
    <name type="common">Peanut</name>
    <dbReference type="NCBI Taxonomy" id="3818"/>
    <lineage>
        <taxon>Eukaryota</taxon>
        <taxon>Viridiplantae</taxon>
        <taxon>Streptophyta</taxon>
        <taxon>Embryophyta</taxon>
        <taxon>Tracheophyta</taxon>
        <taxon>Spermatophyta</taxon>
        <taxon>Magnoliopsida</taxon>
        <taxon>eudicotyledons</taxon>
        <taxon>Gunneridae</taxon>
        <taxon>Pentapetalae</taxon>
        <taxon>rosids</taxon>
        <taxon>fabids</taxon>
        <taxon>Fabales</taxon>
        <taxon>Fabaceae</taxon>
        <taxon>Papilionoideae</taxon>
        <taxon>50 kb inversion clade</taxon>
        <taxon>dalbergioids sensu lato</taxon>
        <taxon>Dalbergieae</taxon>
        <taxon>Pterocarpus clade</taxon>
        <taxon>Arachis</taxon>
    </lineage>
</organism>
<dbReference type="GO" id="GO:0006952">
    <property type="term" value="P:defense response"/>
    <property type="evidence" value="ECO:0007669"/>
    <property type="project" value="InterPro"/>
</dbReference>
<dbReference type="InterPro" id="IPR027417">
    <property type="entry name" value="P-loop_NTPase"/>
</dbReference>
<dbReference type="PANTHER" id="PTHR11017:SF271">
    <property type="entry name" value="DISEASE RESISTANCE PROTEIN (TIR-NBS-LRR CLASS) FAMILY"/>
    <property type="match status" value="1"/>
</dbReference>
<evidence type="ECO:0000313" key="2">
    <source>
        <dbReference type="EMBL" id="ABI48866.1"/>
    </source>
</evidence>
<dbReference type="EMBL" id="DQ909057">
    <property type="protein sequence ID" value="ABI48866.1"/>
    <property type="molecule type" value="Genomic_DNA"/>
</dbReference>
<evidence type="ECO:0000259" key="1">
    <source>
        <dbReference type="Pfam" id="PF00931"/>
    </source>
</evidence>
<reference evidence="2" key="1">
    <citation type="submission" date="2006-08" db="EMBL/GenBank/DDBJ databases">
        <title>Isolation and analysis of disease resistance gene homologs from Arachis.</title>
        <authorList>
            <person name="Srinivas Reddy D."/>
            <person name="Lakshmi narasu M."/>
            <person name="Sivaramakrishnan S."/>
        </authorList>
    </citation>
    <scope>NUCLEOTIDE SEQUENCE</scope>
</reference>